<keyword evidence="2" id="KW-1185">Reference proteome</keyword>
<evidence type="ECO:0000313" key="1">
    <source>
        <dbReference type="EMBL" id="RAP74603.1"/>
    </source>
</evidence>
<dbReference type="SUPFAM" id="SSF51197">
    <property type="entry name" value="Clavaminate synthase-like"/>
    <property type="match status" value="1"/>
</dbReference>
<dbReference type="Gene3D" id="2.60.120.620">
    <property type="entry name" value="q2cbj1_9rhob like domain"/>
    <property type="match status" value="1"/>
</dbReference>
<dbReference type="AlphaFoldDB" id="A0A328TYM2"/>
<proteinExistence type="predicted"/>
<protein>
    <recommendedName>
        <fullName evidence="3">Phytanoyl-CoA dioxygenase</fullName>
    </recommendedName>
</protein>
<dbReference type="GO" id="GO:0016706">
    <property type="term" value="F:2-oxoglutarate-dependent dioxygenase activity"/>
    <property type="evidence" value="ECO:0007669"/>
    <property type="project" value="UniProtKB-ARBA"/>
</dbReference>
<dbReference type="EMBL" id="QLUW01000004">
    <property type="protein sequence ID" value="RAP74603.1"/>
    <property type="molecule type" value="Genomic_DNA"/>
</dbReference>
<dbReference type="Pfam" id="PF05721">
    <property type="entry name" value="PhyH"/>
    <property type="match status" value="1"/>
</dbReference>
<organism evidence="1 2">
    <name type="scientific">Paenibacillus montanisoli</name>
    <dbReference type="NCBI Taxonomy" id="2081970"/>
    <lineage>
        <taxon>Bacteria</taxon>
        <taxon>Bacillati</taxon>
        <taxon>Bacillota</taxon>
        <taxon>Bacilli</taxon>
        <taxon>Bacillales</taxon>
        <taxon>Paenibacillaceae</taxon>
        <taxon>Paenibacillus</taxon>
    </lineage>
</organism>
<dbReference type="PANTHER" id="PTHR37563">
    <property type="entry name" value="PHYTANOYL-COA DIOXYGENASE FAMILY PROTEIN (AFU_ORTHOLOGUE AFUA_2G03330)"/>
    <property type="match status" value="1"/>
</dbReference>
<name>A0A328TYM2_9BACL</name>
<dbReference type="OrthoDB" id="8678660at2"/>
<gene>
    <name evidence="1" type="ORF">DL346_21320</name>
</gene>
<dbReference type="RefSeq" id="WP_112884392.1">
    <property type="nucleotide sequence ID" value="NZ_QLUW01000004.1"/>
</dbReference>
<evidence type="ECO:0000313" key="2">
    <source>
        <dbReference type="Proteomes" id="UP000249260"/>
    </source>
</evidence>
<sequence>MLLKLTEQEKTTGVLEQEKIEIAVEQIRKNGYIGFEKVLSDEQVQELKDAFLPLFNEYIERNGYNTGTNRAQMFLPFLQPFTNDYMVANKIAMPILKEILGEGVRCTYFASDTACPGSDYQNVHSDLPPLFPNLGVALPAYSLVLNIPLVDVNEDNGPLEVWPGGTHLDPENTKHTSIDGEMLRAAQGMYSEKVFMPAGSIVIRDIRMWHRGTPNRTQANRTNIALAYHTDWYGAGGSIHIPQEEYDRASKEVQHLFRTEKIGAPAKMPWECHLN</sequence>
<accession>A0A328TYM2</accession>
<dbReference type="InterPro" id="IPR051961">
    <property type="entry name" value="Fungal_Metabolite_Diox"/>
</dbReference>
<evidence type="ECO:0008006" key="3">
    <source>
        <dbReference type="Google" id="ProtNLM"/>
    </source>
</evidence>
<comment type="caution">
    <text evidence="1">The sequence shown here is derived from an EMBL/GenBank/DDBJ whole genome shotgun (WGS) entry which is preliminary data.</text>
</comment>
<dbReference type="Proteomes" id="UP000249260">
    <property type="component" value="Unassembled WGS sequence"/>
</dbReference>
<dbReference type="InterPro" id="IPR008775">
    <property type="entry name" value="Phytyl_CoA_dOase-like"/>
</dbReference>
<reference evidence="1 2" key="1">
    <citation type="submission" date="2018-06" db="EMBL/GenBank/DDBJ databases">
        <title>Paenibacillus montanisoli sp. nov., isolated from mountain area soil.</title>
        <authorList>
            <person name="Wu M."/>
        </authorList>
    </citation>
    <scope>NUCLEOTIDE SEQUENCE [LARGE SCALE GENOMIC DNA]</scope>
    <source>
        <strain evidence="1 2">RA17</strain>
    </source>
</reference>
<dbReference type="PANTHER" id="PTHR37563:SF2">
    <property type="entry name" value="PHYTANOYL-COA DIOXYGENASE FAMILY PROTEIN (AFU_ORTHOLOGUE AFUA_2G03330)"/>
    <property type="match status" value="1"/>
</dbReference>